<organism evidence="2 3">
    <name type="scientific">Homarus americanus</name>
    <name type="common">American lobster</name>
    <dbReference type="NCBI Taxonomy" id="6706"/>
    <lineage>
        <taxon>Eukaryota</taxon>
        <taxon>Metazoa</taxon>
        <taxon>Ecdysozoa</taxon>
        <taxon>Arthropoda</taxon>
        <taxon>Crustacea</taxon>
        <taxon>Multicrustacea</taxon>
        <taxon>Malacostraca</taxon>
        <taxon>Eumalacostraca</taxon>
        <taxon>Eucarida</taxon>
        <taxon>Decapoda</taxon>
        <taxon>Pleocyemata</taxon>
        <taxon>Astacidea</taxon>
        <taxon>Nephropoidea</taxon>
        <taxon>Nephropidae</taxon>
        <taxon>Homarus</taxon>
    </lineage>
</organism>
<name>A0A8J5MZ77_HOMAM</name>
<dbReference type="EMBL" id="JAHLQT010018664">
    <property type="protein sequence ID" value="KAG7168859.1"/>
    <property type="molecule type" value="Genomic_DNA"/>
</dbReference>
<feature type="transmembrane region" description="Helical" evidence="1">
    <location>
        <begin position="153"/>
        <end position="174"/>
    </location>
</feature>
<keyword evidence="1" id="KW-0472">Membrane</keyword>
<evidence type="ECO:0000313" key="3">
    <source>
        <dbReference type="Proteomes" id="UP000747542"/>
    </source>
</evidence>
<dbReference type="AlphaFoldDB" id="A0A8J5MZ77"/>
<reference evidence="2" key="1">
    <citation type="journal article" date="2021" name="Sci. Adv.">
        <title>The American lobster genome reveals insights on longevity, neural, and immune adaptations.</title>
        <authorList>
            <person name="Polinski J.M."/>
            <person name="Zimin A.V."/>
            <person name="Clark K.F."/>
            <person name="Kohn A.B."/>
            <person name="Sadowski N."/>
            <person name="Timp W."/>
            <person name="Ptitsyn A."/>
            <person name="Khanna P."/>
            <person name="Romanova D.Y."/>
            <person name="Williams P."/>
            <person name="Greenwood S.J."/>
            <person name="Moroz L.L."/>
            <person name="Walt D.R."/>
            <person name="Bodnar A.G."/>
        </authorList>
    </citation>
    <scope>NUCLEOTIDE SEQUENCE</scope>
    <source>
        <strain evidence="2">GMGI-L3</strain>
    </source>
</reference>
<keyword evidence="1" id="KW-1133">Transmembrane helix</keyword>
<comment type="caution">
    <text evidence="2">The sequence shown here is derived from an EMBL/GenBank/DDBJ whole genome shotgun (WGS) entry which is preliminary data.</text>
</comment>
<keyword evidence="1" id="KW-0812">Transmembrane</keyword>
<accession>A0A8J5MZ77</accession>
<protein>
    <submittedName>
        <fullName evidence="2">Putative proteoglycan 4-like 6</fullName>
    </submittedName>
</protein>
<dbReference type="Proteomes" id="UP000747542">
    <property type="component" value="Unassembled WGS sequence"/>
</dbReference>
<sequence length="187" mass="20648">MPGKDQDFHKEDADPRYHAFHSWLYLPPPRPRNHAGRGRRAAVVEGETMMVSLGVQQLVTASPSRSSHITVDTEGDNLLMEVSDTGRVVLPLREARPMVEEVQLDYGTPYSKALIKNEYAPVEEEVRGEPKYSYLKSERSQSSSSTLTTSNTLLLSLMFVGVVVGVVAAAFTFVRPLQSKNTGVLTA</sequence>
<evidence type="ECO:0000256" key="1">
    <source>
        <dbReference type="SAM" id="Phobius"/>
    </source>
</evidence>
<gene>
    <name evidence="2" type="primary">Prg4-L6</name>
    <name evidence="2" type="ORF">Hamer_G011526</name>
</gene>
<keyword evidence="3" id="KW-1185">Reference proteome</keyword>
<proteinExistence type="predicted"/>
<evidence type="ECO:0000313" key="2">
    <source>
        <dbReference type="EMBL" id="KAG7168859.1"/>
    </source>
</evidence>